<evidence type="ECO:0000313" key="3">
    <source>
        <dbReference type="Proteomes" id="UP000765509"/>
    </source>
</evidence>
<reference evidence="2" key="1">
    <citation type="submission" date="2021-03" db="EMBL/GenBank/DDBJ databases">
        <title>Draft genome sequence of rust myrtle Austropuccinia psidii MF-1, a brazilian biotype.</title>
        <authorList>
            <person name="Quecine M.C."/>
            <person name="Pachon D.M.R."/>
            <person name="Bonatelli M.L."/>
            <person name="Correr F.H."/>
            <person name="Franceschini L.M."/>
            <person name="Leite T.F."/>
            <person name="Margarido G.R.A."/>
            <person name="Almeida C.A."/>
            <person name="Ferrarezi J.A."/>
            <person name="Labate C.A."/>
        </authorList>
    </citation>
    <scope>NUCLEOTIDE SEQUENCE</scope>
    <source>
        <strain evidence="2">MF-1</strain>
    </source>
</reference>
<gene>
    <name evidence="2" type="ORF">O181_032753</name>
</gene>
<feature type="region of interest" description="Disordered" evidence="1">
    <location>
        <begin position="1"/>
        <end position="37"/>
    </location>
</feature>
<dbReference type="EMBL" id="AVOT02011880">
    <property type="protein sequence ID" value="MBW0493038.1"/>
    <property type="molecule type" value="Genomic_DNA"/>
</dbReference>
<organism evidence="2 3">
    <name type="scientific">Austropuccinia psidii MF-1</name>
    <dbReference type="NCBI Taxonomy" id="1389203"/>
    <lineage>
        <taxon>Eukaryota</taxon>
        <taxon>Fungi</taxon>
        <taxon>Dikarya</taxon>
        <taxon>Basidiomycota</taxon>
        <taxon>Pucciniomycotina</taxon>
        <taxon>Pucciniomycetes</taxon>
        <taxon>Pucciniales</taxon>
        <taxon>Sphaerophragmiaceae</taxon>
        <taxon>Austropuccinia</taxon>
    </lineage>
</organism>
<dbReference type="Proteomes" id="UP000765509">
    <property type="component" value="Unassembled WGS sequence"/>
</dbReference>
<evidence type="ECO:0000313" key="2">
    <source>
        <dbReference type="EMBL" id="MBW0493038.1"/>
    </source>
</evidence>
<keyword evidence="3" id="KW-1185">Reference proteome</keyword>
<proteinExistence type="predicted"/>
<name>A0A9Q3D042_9BASI</name>
<protein>
    <submittedName>
        <fullName evidence="2">Uncharacterized protein</fullName>
    </submittedName>
</protein>
<sequence>MSSSNTYKSHSGSFHDLDSESSIEYAQTQSPISPKIPLTTPIASSINVSGINIEVGNATAQDSTTLTIPNISITPIPPNPTNT</sequence>
<dbReference type="AlphaFoldDB" id="A0A9Q3D042"/>
<accession>A0A9Q3D042</accession>
<comment type="caution">
    <text evidence="2">The sequence shown here is derived from an EMBL/GenBank/DDBJ whole genome shotgun (WGS) entry which is preliminary data.</text>
</comment>
<evidence type="ECO:0000256" key="1">
    <source>
        <dbReference type="SAM" id="MobiDB-lite"/>
    </source>
</evidence>
<feature type="compositionally biased region" description="Polar residues" evidence="1">
    <location>
        <begin position="20"/>
        <end position="32"/>
    </location>
</feature>
<feature type="compositionally biased region" description="Polar residues" evidence="1">
    <location>
        <begin position="1"/>
        <end position="12"/>
    </location>
</feature>